<gene>
    <name evidence="1" type="ORF">R3P38DRAFT_2533736</name>
</gene>
<name>A0AAW0B6F0_9AGAR</name>
<organism evidence="1 2">
    <name type="scientific">Favolaschia claudopus</name>
    <dbReference type="NCBI Taxonomy" id="2862362"/>
    <lineage>
        <taxon>Eukaryota</taxon>
        <taxon>Fungi</taxon>
        <taxon>Dikarya</taxon>
        <taxon>Basidiomycota</taxon>
        <taxon>Agaricomycotina</taxon>
        <taxon>Agaricomycetes</taxon>
        <taxon>Agaricomycetidae</taxon>
        <taxon>Agaricales</taxon>
        <taxon>Marasmiineae</taxon>
        <taxon>Mycenaceae</taxon>
        <taxon>Favolaschia</taxon>
    </lineage>
</organism>
<accession>A0AAW0B6F0</accession>
<proteinExistence type="predicted"/>
<keyword evidence="2" id="KW-1185">Reference proteome</keyword>
<evidence type="ECO:0000313" key="2">
    <source>
        <dbReference type="Proteomes" id="UP001362999"/>
    </source>
</evidence>
<reference evidence="1 2" key="1">
    <citation type="journal article" date="2024" name="J Genomics">
        <title>Draft genome sequencing and assembly of Favolaschia claudopus CIRM-BRFM 2984 isolated from oak limbs.</title>
        <authorList>
            <person name="Navarro D."/>
            <person name="Drula E."/>
            <person name="Chaduli D."/>
            <person name="Cazenave R."/>
            <person name="Ahrendt S."/>
            <person name="Wang J."/>
            <person name="Lipzen A."/>
            <person name="Daum C."/>
            <person name="Barry K."/>
            <person name="Grigoriev I.V."/>
            <person name="Favel A."/>
            <person name="Rosso M.N."/>
            <person name="Martin F."/>
        </authorList>
    </citation>
    <scope>NUCLEOTIDE SEQUENCE [LARGE SCALE GENOMIC DNA]</scope>
    <source>
        <strain evidence="1 2">CIRM-BRFM 2984</strain>
    </source>
</reference>
<sequence length="87" mass="10656">TTRKLLHVYPEIPKDGIIREFWHAEKWRRTMDLDILSPMYDAGTKHYYVNEVARLRDGCFVVPVRWIEFEGRLHADYFRFLIDEQVW</sequence>
<dbReference type="EMBL" id="JAWWNJ010000038">
    <property type="protein sequence ID" value="KAK7021653.1"/>
    <property type="molecule type" value="Genomic_DNA"/>
</dbReference>
<comment type="caution">
    <text evidence="1">The sequence shown here is derived from an EMBL/GenBank/DDBJ whole genome shotgun (WGS) entry which is preliminary data.</text>
</comment>
<feature type="non-terminal residue" evidence="1">
    <location>
        <position position="1"/>
    </location>
</feature>
<dbReference type="Proteomes" id="UP001362999">
    <property type="component" value="Unassembled WGS sequence"/>
</dbReference>
<dbReference type="AlphaFoldDB" id="A0AAW0B6F0"/>
<protein>
    <submittedName>
        <fullName evidence="1">Uncharacterized protein</fullName>
    </submittedName>
</protein>
<evidence type="ECO:0000313" key="1">
    <source>
        <dbReference type="EMBL" id="KAK7021653.1"/>
    </source>
</evidence>